<organism evidence="1 2">
    <name type="scientific">Streptomyces cylindrosporus</name>
    <dbReference type="NCBI Taxonomy" id="2927583"/>
    <lineage>
        <taxon>Bacteria</taxon>
        <taxon>Bacillati</taxon>
        <taxon>Actinomycetota</taxon>
        <taxon>Actinomycetes</taxon>
        <taxon>Kitasatosporales</taxon>
        <taxon>Streptomycetaceae</taxon>
        <taxon>Streptomyces</taxon>
    </lineage>
</organism>
<name>A0ABS9YKB6_9ACTN</name>
<dbReference type="Proteomes" id="UP001165269">
    <property type="component" value="Unassembled WGS sequence"/>
</dbReference>
<accession>A0ABS9YKB6</accession>
<proteinExistence type="predicted"/>
<keyword evidence="2" id="KW-1185">Reference proteome</keyword>
<comment type="caution">
    <text evidence="1">The sequence shown here is derived from an EMBL/GenBank/DDBJ whole genome shotgun (WGS) entry which is preliminary data.</text>
</comment>
<gene>
    <name evidence="1" type="ORF">MQP27_41825</name>
</gene>
<evidence type="ECO:0000313" key="2">
    <source>
        <dbReference type="Proteomes" id="UP001165269"/>
    </source>
</evidence>
<evidence type="ECO:0000313" key="1">
    <source>
        <dbReference type="EMBL" id="MCI3277629.1"/>
    </source>
</evidence>
<sequence length="188" mass="19854">MEAPPTEDSINKITTAYGGLRALYTPSVVAEAAHLLDALYETAAGHGHPREDRLGRLGGLITAAAEATSGKYGRPAAERTPTEIVALQAELGLAFLDEGLTPAASQVHMCVAVEPLPGGPRWGWDGHVGLAVALYADSGWELMVNQARTRVFTIHAPGTPEGAREVAAIVHSILAGDLEDPFRKTAWQ</sequence>
<protein>
    <submittedName>
        <fullName evidence="1">Uncharacterized protein</fullName>
    </submittedName>
</protein>
<dbReference type="RefSeq" id="WP_242775471.1">
    <property type="nucleotide sequence ID" value="NZ_JALDAY010000015.1"/>
</dbReference>
<dbReference type="EMBL" id="JALDAY010000015">
    <property type="protein sequence ID" value="MCI3277629.1"/>
    <property type="molecule type" value="Genomic_DNA"/>
</dbReference>
<reference evidence="1" key="1">
    <citation type="submission" date="2022-03" db="EMBL/GenBank/DDBJ databases">
        <title>Streptomyces 7R015 and 7R016 isolated from Barleria lupulina in Thailand.</title>
        <authorList>
            <person name="Kanchanasin P."/>
            <person name="Phongsopitanun W."/>
            <person name="Tanasupawat S."/>
        </authorList>
    </citation>
    <scope>NUCLEOTIDE SEQUENCE</scope>
    <source>
        <strain evidence="1">7R015</strain>
    </source>
</reference>